<dbReference type="InterPro" id="IPR015947">
    <property type="entry name" value="PUA-like_sf"/>
</dbReference>
<evidence type="ECO:0000259" key="4">
    <source>
        <dbReference type="PROSITE" id="PS51015"/>
    </source>
</evidence>
<dbReference type="SMART" id="SM00466">
    <property type="entry name" value="SRA"/>
    <property type="match status" value="1"/>
</dbReference>
<evidence type="ECO:0000256" key="1">
    <source>
        <dbReference type="ARBA" id="ARBA00023242"/>
    </source>
</evidence>
<dbReference type="AlphaFoldDB" id="A0A084GDN0"/>
<dbReference type="InterPro" id="IPR045134">
    <property type="entry name" value="UHRF1/2-like"/>
</dbReference>
<evidence type="ECO:0000256" key="2">
    <source>
        <dbReference type="PROSITE-ProRule" id="PRU00358"/>
    </source>
</evidence>
<dbReference type="GO" id="GO:0061630">
    <property type="term" value="F:ubiquitin protein ligase activity"/>
    <property type="evidence" value="ECO:0007669"/>
    <property type="project" value="TreeGrafter"/>
</dbReference>
<feature type="region of interest" description="Disordered" evidence="3">
    <location>
        <begin position="1"/>
        <end position="31"/>
    </location>
</feature>
<proteinExistence type="predicted"/>
<dbReference type="SUPFAM" id="SSF88697">
    <property type="entry name" value="PUA domain-like"/>
    <property type="match status" value="1"/>
</dbReference>
<dbReference type="Gene3D" id="2.30.280.10">
    <property type="entry name" value="SRA-YDG"/>
    <property type="match status" value="1"/>
</dbReference>
<dbReference type="PANTHER" id="PTHR14140:SF27">
    <property type="entry name" value="OS04G0289800 PROTEIN"/>
    <property type="match status" value="1"/>
</dbReference>
<evidence type="ECO:0000313" key="6">
    <source>
        <dbReference type="Proteomes" id="UP000028545"/>
    </source>
</evidence>
<protein>
    <recommendedName>
        <fullName evidence="4">YDG domain-containing protein</fullName>
    </recommendedName>
</protein>
<organism evidence="5 6">
    <name type="scientific">Pseudallescheria apiosperma</name>
    <name type="common">Scedosporium apiospermum</name>
    <dbReference type="NCBI Taxonomy" id="563466"/>
    <lineage>
        <taxon>Eukaryota</taxon>
        <taxon>Fungi</taxon>
        <taxon>Dikarya</taxon>
        <taxon>Ascomycota</taxon>
        <taxon>Pezizomycotina</taxon>
        <taxon>Sordariomycetes</taxon>
        <taxon>Hypocreomycetidae</taxon>
        <taxon>Microascales</taxon>
        <taxon>Microascaceae</taxon>
        <taxon>Scedosporium</taxon>
    </lineage>
</organism>
<dbReference type="EMBL" id="JOWA01000077">
    <property type="protein sequence ID" value="KEZ45442.1"/>
    <property type="molecule type" value="Genomic_DNA"/>
</dbReference>
<feature type="compositionally biased region" description="Polar residues" evidence="3">
    <location>
        <begin position="1"/>
        <end position="20"/>
    </location>
</feature>
<dbReference type="GeneID" id="27720819"/>
<gene>
    <name evidence="5" type="ORF">SAPIO_CDS1747</name>
</gene>
<comment type="caution">
    <text evidence="5">The sequence shown here is derived from an EMBL/GenBank/DDBJ whole genome shotgun (WGS) entry which is preliminary data.</text>
</comment>
<dbReference type="RefSeq" id="XP_016645241.1">
    <property type="nucleotide sequence ID" value="XM_016784944.1"/>
</dbReference>
<name>A0A084GDN0_PSEDA</name>
<evidence type="ECO:0000313" key="5">
    <source>
        <dbReference type="EMBL" id="KEZ45442.1"/>
    </source>
</evidence>
<dbReference type="GO" id="GO:0044027">
    <property type="term" value="P:negative regulation of gene expression via chromosomal CpG island methylation"/>
    <property type="evidence" value="ECO:0007669"/>
    <property type="project" value="TreeGrafter"/>
</dbReference>
<comment type="subcellular location">
    <subcellularLocation>
        <location evidence="2">Nucleus</location>
    </subcellularLocation>
</comment>
<feature type="domain" description="YDG" evidence="4">
    <location>
        <begin position="68"/>
        <end position="212"/>
    </location>
</feature>
<keyword evidence="1 2" id="KW-0539">Nucleus</keyword>
<dbReference type="VEuPathDB" id="FungiDB:SAPIO_CDS1747"/>
<sequence length="241" mass="26503">MADTADNQATGNTETESNQRMPHGESALPPADHPIWGEAQLMDGISLKGKSYVFNERARALRRPANVYGHNGIQVGAWYPFYVNALLNGAHGHPVKGIFGTHQGVISLVLSNAYSGEDGYDADDGDVIRYVEMGAHKVTPLTQNAHDRARENLSLSASYEYGNPIRVLRSYKAGGPWAPSVGLRYDGLYKIVGVRGYVNEKEGKYFQYRLERVAAQTPLNDLATIPSEDQVASYRQIKAGY</sequence>
<dbReference type="GO" id="GO:0016567">
    <property type="term" value="P:protein ubiquitination"/>
    <property type="evidence" value="ECO:0007669"/>
    <property type="project" value="TreeGrafter"/>
</dbReference>
<dbReference type="PROSITE" id="PS51015">
    <property type="entry name" value="YDG"/>
    <property type="match status" value="1"/>
</dbReference>
<keyword evidence="6" id="KW-1185">Reference proteome</keyword>
<evidence type="ECO:0000256" key="3">
    <source>
        <dbReference type="SAM" id="MobiDB-lite"/>
    </source>
</evidence>
<dbReference type="GO" id="GO:0005634">
    <property type="term" value="C:nucleus"/>
    <property type="evidence" value="ECO:0007669"/>
    <property type="project" value="UniProtKB-SubCell"/>
</dbReference>
<dbReference type="KEGG" id="sapo:SAPIO_CDS1747"/>
<dbReference type="Proteomes" id="UP000028545">
    <property type="component" value="Unassembled WGS sequence"/>
</dbReference>
<dbReference type="InterPro" id="IPR003105">
    <property type="entry name" value="SRA_YDG"/>
</dbReference>
<dbReference type="InterPro" id="IPR036987">
    <property type="entry name" value="SRA-YDG_sf"/>
</dbReference>
<dbReference type="OrthoDB" id="2270193at2759"/>
<dbReference type="HOGENOM" id="CLU_1152319_0_0_1"/>
<dbReference type="Pfam" id="PF02182">
    <property type="entry name" value="SAD_SRA"/>
    <property type="match status" value="1"/>
</dbReference>
<dbReference type="PANTHER" id="PTHR14140">
    <property type="entry name" value="E3 UBIQUITIN-PROTEIN LIGASE UHRF-RELATED"/>
    <property type="match status" value="1"/>
</dbReference>
<dbReference type="OMA" id="YENIDNG"/>
<accession>A0A084GDN0</accession>
<reference evidence="5 6" key="1">
    <citation type="journal article" date="2014" name="Genome Announc.">
        <title>Draft genome sequence of the pathogenic fungus Scedosporium apiospermum.</title>
        <authorList>
            <person name="Vandeputte P."/>
            <person name="Ghamrawi S."/>
            <person name="Rechenmann M."/>
            <person name="Iltis A."/>
            <person name="Giraud S."/>
            <person name="Fleury M."/>
            <person name="Thornton C."/>
            <person name="Delhaes L."/>
            <person name="Meyer W."/>
            <person name="Papon N."/>
            <person name="Bouchara J.P."/>
        </authorList>
    </citation>
    <scope>NUCLEOTIDE SEQUENCE [LARGE SCALE GENOMIC DNA]</scope>
    <source>
        <strain evidence="5 6">IHEM 14462</strain>
    </source>
</reference>